<evidence type="ECO:0000313" key="1">
    <source>
        <dbReference type="EMBL" id="KAK8880623.1"/>
    </source>
</evidence>
<gene>
    <name evidence="1" type="ORF">M9Y10_003306</name>
</gene>
<accession>A0ABR2JQ91</accession>
<dbReference type="EMBL" id="JAPFFF010000010">
    <property type="protein sequence ID" value="KAK8880623.1"/>
    <property type="molecule type" value="Genomic_DNA"/>
</dbReference>
<name>A0ABR2JQ91_9EUKA</name>
<keyword evidence="2" id="KW-1185">Reference proteome</keyword>
<protein>
    <submittedName>
        <fullName evidence="1">Uncharacterized protein</fullName>
    </submittedName>
</protein>
<reference evidence="1 2" key="1">
    <citation type="submission" date="2024-04" db="EMBL/GenBank/DDBJ databases">
        <title>Tritrichomonas musculus Genome.</title>
        <authorList>
            <person name="Alves-Ferreira E."/>
            <person name="Grigg M."/>
            <person name="Lorenzi H."/>
            <person name="Galac M."/>
        </authorList>
    </citation>
    <scope>NUCLEOTIDE SEQUENCE [LARGE SCALE GENOMIC DNA]</scope>
    <source>
        <strain evidence="1 2">EAF2021</strain>
    </source>
</reference>
<evidence type="ECO:0000313" key="2">
    <source>
        <dbReference type="Proteomes" id="UP001470230"/>
    </source>
</evidence>
<sequence>MNEEKYKFNEDFMQHSHSKPNFDAESEIEKKNRRTLVHQTSPEAAMSILTSKKFIPTQRWDWIPSIYFSETAPDTDIQAQNLGTYLMADVYLGQYIAHDTNFFEISNNTNGETNVTAIRNSKGNFNEGLEYVIKDPNRILNIRYLDGIKPDDISFEMHDCMPLIYMTNPQEAAKIIETQKIPVENRNDIAGSGYYFWDNIPDARKYKINNTNESETFIIADVHFPSCFELDRLPDQNDIQVYQTFRGKYQDTHYYMVKSNDCIEHIHYISGAFPNEDY</sequence>
<comment type="caution">
    <text evidence="1">The sequence shown here is derived from an EMBL/GenBank/DDBJ whole genome shotgun (WGS) entry which is preliminary data.</text>
</comment>
<proteinExistence type="predicted"/>
<dbReference type="Proteomes" id="UP001470230">
    <property type="component" value="Unassembled WGS sequence"/>
</dbReference>
<organism evidence="1 2">
    <name type="scientific">Tritrichomonas musculus</name>
    <dbReference type="NCBI Taxonomy" id="1915356"/>
    <lineage>
        <taxon>Eukaryota</taxon>
        <taxon>Metamonada</taxon>
        <taxon>Parabasalia</taxon>
        <taxon>Tritrichomonadida</taxon>
        <taxon>Tritrichomonadidae</taxon>
        <taxon>Tritrichomonas</taxon>
    </lineage>
</organism>